<comment type="similarity">
    <text evidence="1">Belongs to the peptidase S66 family.</text>
</comment>
<organism evidence="6 7">
    <name type="scientific">Agaribacter marinus</name>
    <dbReference type="NCBI Taxonomy" id="1431249"/>
    <lineage>
        <taxon>Bacteria</taxon>
        <taxon>Pseudomonadati</taxon>
        <taxon>Pseudomonadota</taxon>
        <taxon>Gammaproteobacteria</taxon>
        <taxon>Alteromonadales</taxon>
        <taxon>Alteromonadaceae</taxon>
        <taxon>Agaribacter</taxon>
    </lineage>
</organism>
<evidence type="ECO:0000313" key="7">
    <source>
        <dbReference type="Proteomes" id="UP001156601"/>
    </source>
</evidence>
<name>A0AA37T160_9ALTE</name>
<dbReference type="Pfam" id="PF17676">
    <property type="entry name" value="Peptidase_S66C"/>
    <property type="match status" value="1"/>
</dbReference>
<dbReference type="InterPro" id="IPR040449">
    <property type="entry name" value="Peptidase_S66_N"/>
</dbReference>
<dbReference type="SUPFAM" id="SSF52317">
    <property type="entry name" value="Class I glutamine amidotransferase-like"/>
    <property type="match status" value="1"/>
</dbReference>
<feature type="active site" description="Nucleophile" evidence="3">
    <location>
        <position position="119"/>
    </location>
</feature>
<dbReference type="InterPro" id="IPR003507">
    <property type="entry name" value="S66_fam"/>
</dbReference>
<dbReference type="Proteomes" id="UP001156601">
    <property type="component" value="Unassembled WGS sequence"/>
</dbReference>
<reference evidence="6" key="2">
    <citation type="submission" date="2023-01" db="EMBL/GenBank/DDBJ databases">
        <title>Draft genome sequence of Agaribacter marinus strain NBRC 110023.</title>
        <authorList>
            <person name="Sun Q."/>
            <person name="Mori K."/>
        </authorList>
    </citation>
    <scope>NUCLEOTIDE SEQUENCE</scope>
    <source>
        <strain evidence="6">NBRC 110023</strain>
    </source>
</reference>
<evidence type="ECO:0000313" key="6">
    <source>
        <dbReference type="EMBL" id="GLR71805.1"/>
    </source>
</evidence>
<protein>
    <submittedName>
        <fullName evidence="6">LD-carboxypeptidase</fullName>
    </submittedName>
</protein>
<dbReference type="PIRSF" id="PIRSF028757">
    <property type="entry name" value="LD-carboxypeptidase"/>
    <property type="match status" value="1"/>
</dbReference>
<proteinExistence type="inferred from homology"/>
<evidence type="ECO:0000256" key="3">
    <source>
        <dbReference type="PIRSR" id="PIRSR028757-1"/>
    </source>
</evidence>
<dbReference type="Gene3D" id="3.50.30.60">
    <property type="entry name" value="LD-carboxypeptidase A C-terminal domain-like"/>
    <property type="match status" value="1"/>
</dbReference>
<dbReference type="InterPro" id="IPR029062">
    <property type="entry name" value="Class_I_gatase-like"/>
</dbReference>
<accession>A0AA37T160</accession>
<dbReference type="AlphaFoldDB" id="A0AA37T160"/>
<evidence type="ECO:0000256" key="1">
    <source>
        <dbReference type="ARBA" id="ARBA00010233"/>
    </source>
</evidence>
<dbReference type="CDD" id="cd07062">
    <property type="entry name" value="Peptidase_S66_mccF_like"/>
    <property type="match status" value="1"/>
</dbReference>
<dbReference type="PANTHER" id="PTHR30237">
    <property type="entry name" value="MURAMOYLTETRAPEPTIDE CARBOXYPEPTIDASE"/>
    <property type="match status" value="1"/>
</dbReference>
<comment type="caution">
    <text evidence="6">The sequence shown here is derived from an EMBL/GenBank/DDBJ whole genome shotgun (WGS) entry which is preliminary data.</text>
</comment>
<dbReference type="InterPro" id="IPR027478">
    <property type="entry name" value="LdcA_N"/>
</dbReference>
<keyword evidence="7" id="KW-1185">Reference proteome</keyword>
<feature type="domain" description="LD-carboxypeptidase C-terminal" evidence="5">
    <location>
        <begin position="214"/>
        <end position="335"/>
    </location>
</feature>
<dbReference type="Pfam" id="PF02016">
    <property type="entry name" value="Peptidase_S66"/>
    <property type="match status" value="1"/>
</dbReference>
<evidence type="ECO:0000256" key="2">
    <source>
        <dbReference type="ARBA" id="ARBA00022801"/>
    </source>
</evidence>
<dbReference type="EMBL" id="BSOT01000006">
    <property type="protein sequence ID" value="GLR71805.1"/>
    <property type="molecule type" value="Genomic_DNA"/>
</dbReference>
<dbReference type="SUPFAM" id="SSF141986">
    <property type="entry name" value="LD-carboxypeptidase A C-terminal domain-like"/>
    <property type="match status" value="1"/>
</dbReference>
<feature type="active site" description="Charge relay system" evidence="3">
    <location>
        <position position="321"/>
    </location>
</feature>
<feature type="domain" description="LD-carboxypeptidase N-terminal" evidence="4">
    <location>
        <begin position="19"/>
        <end position="138"/>
    </location>
</feature>
<sequence>MHSNGLPLKPPSLKAGDTIAVLSPCSGLAYTFPYVYDLGLENLRNTFDVNILEMPTAMMDNDTLYASPEKRAQDINNAFANPKVNAIIVTIGGDDSVRILEYLDIELILKNPKIIMGYSDATTFLTYLNQKGLVTFNGPAVMAGFAQLQAYPKHVTEHIRRMLMTQIARYSLPYFEGYTERYLNWQTPENAGQVEPLKKDDIGWQWIQGQGKVEGRLFGGCIEVLEFLKATKYWPEPAFWDDKILYFETSENAPSIDCVKYFLRNYGTQGIFGRVKGILFGRARDYSNENKLALIDMIRKVLDVEFKQADLPVVANLTFGHTDPQWVMPNGILTEINCDEKTIALLESPTC</sequence>
<gene>
    <name evidence="6" type="ORF">GCM10007852_27130</name>
</gene>
<keyword evidence="2" id="KW-0378">Hydrolase</keyword>
<dbReference type="Gene3D" id="3.40.50.10740">
    <property type="entry name" value="Class I glutamine amidotransferase-like"/>
    <property type="match status" value="1"/>
</dbReference>
<dbReference type="RefSeq" id="WP_284218140.1">
    <property type="nucleotide sequence ID" value="NZ_BSOT01000006.1"/>
</dbReference>
<dbReference type="InterPro" id="IPR040921">
    <property type="entry name" value="Peptidase_S66C"/>
</dbReference>
<evidence type="ECO:0000259" key="4">
    <source>
        <dbReference type="Pfam" id="PF02016"/>
    </source>
</evidence>
<dbReference type="InterPro" id="IPR027461">
    <property type="entry name" value="Carboxypeptidase_A_C_sf"/>
</dbReference>
<evidence type="ECO:0000259" key="5">
    <source>
        <dbReference type="Pfam" id="PF17676"/>
    </source>
</evidence>
<dbReference type="GO" id="GO:0016787">
    <property type="term" value="F:hydrolase activity"/>
    <property type="evidence" value="ECO:0007669"/>
    <property type="project" value="UniProtKB-KW"/>
</dbReference>
<reference evidence="6" key="1">
    <citation type="journal article" date="2014" name="Int. J. Syst. Evol. Microbiol.">
        <title>Complete genome sequence of Corynebacterium casei LMG S-19264T (=DSM 44701T), isolated from a smear-ripened cheese.</title>
        <authorList>
            <consortium name="US DOE Joint Genome Institute (JGI-PGF)"/>
            <person name="Walter F."/>
            <person name="Albersmeier A."/>
            <person name="Kalinowski J."/>
            <person name="Ruckert C."/>
        </authorList>
    </citation>
    <scope>NUCLEOTIDE SEQUENCE</scope>
    <source>
        <strain evidence="6">NBRC 110023</strain>
    </source>
</reference>
<dbReference type="PANTHER" id="PTHR30237:SF4">
    <property type="entry name" value="LD-CARBOXYPEPTIDASE C-TERMINAL DOMAIN-CONTAINING PROTEIN"/>
    <property type="match status" value="1"/>
</dbReference>
<feature type="active site" description="Charge relay system" evidence="3">
    <location>
        <position position="248"/>
    </location>
</feature>